<dbReference type="InterPro" id="IPR013762">
    <property type="entry name" value="Integrase-like_cat_sf"/>
</dbReference>
<keyword evidence="3" id="KW-0233">DNA recombination</keyword>
<proteinExistence type="inferred from homology"/>
<dbReference type="GO" id="GO:0015074">
    <property type="term" value="P:DNA integration"/>
    <property type="evidence" value="ECO:0007669"/>
    <property type="project" value="InterPro"/>
</dbReference>
<dbReference type="GO" id="GO:0006310">
    <property type="term" value="P:DNA recombination"/>
    <property type="evidence" value="ECO:0007669"/>
    <property type="project" value="UniProtKB-KW"/>
</dbReference>
<evidence type="ECO:0000256" key="1">
    <source>
        <dbReference type="ARBA" id="ARBA00008857"/>
    </source>
</evidence>
<accession>A0A5C7J3F6</accession>
<gene>
    <name evidence="5" type="ORF">E6Q11_06640</name>
</gene>
<dbReference type="Pfam" id="PF00589">
    <property type="entry name" value="Phage_integrase"/>
    <property type="match status" value="1"/>
</dbReference>
<reference evidence="5 6" key="1">
    <citation type="submission" date="2018-09" db="EMBL/GenBank/DDBJ databases">
        <title>Metagenome Assembled Genomes from an Advanced Water Purification Facility.</title>
        <authorList>
            <person name="Stamps B.W."/>
            <person name="Spear J.R."/>
        </authorList>
    </citation>
    <scope>NUCLEOTIDE SEQUENCE [LARGE SCALE GENOMIC DNA]</scope>
    <source>
        <strain evidence="5">Bin_63_2</strain>
    </source>
</reference>
<dbReference type="AlphaFoldDB" id="A0A5C7J3F6"/>
<dbReference type="SUPFAM" id="SSF56349">
    <property type="entry name" value="DNA breaking-rejoining enzymes"/>
    <property type="match status" value="1"/>
</dbReference>
<dbReference type="InterPro" id="IPR050090">
    <property type="entry name" value="Tyrosine_recombinase_XerCD"/>
</dbReference>
<sequence>MYGYIVYLINSYIRKETHMSQARVLTDREYRKVLLHIAKKNHQSRNKCLLAISHLGGLRVGEISSLTLKHVLNEDGSIKDEVYLTADETKGNRGRTVLFPQKLRDAITDYLCVRFKLKAKDLKVLNQTDTSRALFYSQKSHMNGFDPNTLSQWFSRIYRESGLSGCSSHSGRRKFATVLSDNSINPKIIQKLLGHRQIQTTMLYCEVSPKSMRTAVELLS</sequence>
<evidence type="ECO:0000256" key="3">
    <source>
        <dbReference type="ARBA" id="ARBA00023172"/>
    </source>
</evidence>
<evidence type="ECO:0000313" key="6">
    <source>
        <dbReference type="Proteomes" id="UP000321026"/>
    </source>
</evidence>
<name>A0A5C7J3F6_9BACT</name>
<organism evidence="5 6">
    <name type="scientific">Candidatus Dojkabacteria bacterium</name>
    <dbReference type="NCBI Taxonomy" id="2099670"/>
    <lineage>
        <taxon>Bacteria</taxon>
        <taxon>Candidatus Dojkabacteria</taxon>
    </lineage>
</organism>
<feature type="domain" description="Tyr recombinase" evidence="4">
    <location>
        <begin position="20"/>
        <end position="217"/>
    </location>
</feature>
<dbReference type="PANTHER" id="PTHR30349">
    <property type="entry name" value="PHAGE INTEGRASE-RELATED"/>
    <property type="match status" value="1"/>
</dbReference>
<evidence type="ECO:0000259" key="4">
    <source>
        <dbReference type="PROSITE" id="PS51898"/>
    </source>
</evidence>
<protein>
    <submittedName>
        <fullName evidence="5">Site-specific integrase</fullName>
    </submittedName>
</protein>
<keyword evidence="2" id="KW-0238">DNA-binding</keyword>
<dbReference type="InterPro" id="IPR011010">
    <property type="entry name" value="DNA_brk_join_enz"/>
</dbReference>
<dbReference type="CDD" id="cd00397">
    <property type="entry name" value="DNA_BRE_C"/>
    <property type="match status" value="1"/>
</dbReference>
<evidence type="ECO:0000256" key="2">
    <source>
        <dbReference type="ARBA" id="ARBA00023125"/>
    </source>
</evidence>
<dbReference type="PANTHER" id="PTHR30349:SF41">
    <property type="entry name" value="INTEGRASE_RECOMBINASE PROTEIN MJ0367-RELATED"/>
    <property type="match status" value="1"/>
</dbReference>
<dbReference type="Gene3D" id="1.10.443.10">
    <property type="entry name" value="Intergrase catalytic core"/>
    <property type="match status" value="1"/>
</dbReference>
<dbReference type="EMBL" id="SSDS01000105">
    <property type="protein sequence ID" value="TXG75788.1"/>
    <property type="molecule type" value="Genomic_DNA"/>
</dbReference>
<comment type="caution">
    <text evidence="5">The sequence shown here is derived from an EMBL/GenBank/DDBJ whole genome shotgun (WGS) entry which is preliminary data.</text>
</comment>
<dbReference type="PROSITE" id="PS51898">
    <property type="entry name" value="TYR_RECOMBINASE"/>
    <property type="match status" value="1"/>
</dbReference>
<evidence type="ECO:0000313" key="5">
    <source>
        <dbReference type="EMBL" id="TXG75788.1"/>
    </source>
</evidence>
<dbReference type="Proteomes" id="UP000321026">
    <property type="component" value="Unassembled WGS sequence"/>
</dbReference>
<comment type="similarity">
    <text evidence="1">Belongs to the 'phage' integrase family.</text>
</comment>
<dbReference type="InterPro" id="IPR002104">
    <property type="entry name" value="Integrase_catalytic"/>
</dbReference>
<dbReference type="GO" id="GO:0003677">
    <property type="term" value="F:DNA binding"/>
    <property type="evidence" value="ECO:0007669"/>
    <property type="project" value="UniProtKB-KW"/>
</dbReference>